<feature type="domain" description="DNA helicase Pif1-like DEAD-box helicase" evidence="2">
    <location>
        <begin position="112"/>
        <end position="319"/>
    </location>
</feature>
<dbReference type="GO" id="GO:0016787">
    <property type="term" value="F:hydrolase activity"/>
    <property type="evidence" value="ECO:0007669"/>
    <property type="project" value="UniProtKB-KW"/>
</dbReference>
<name>A0A8T3B3S3_DENNO</name>
<keyword evidence="1" id="KW-0547">Nucleotide-binding</keyword>
<keyword evidence="1" id="KW-0233">DNA recombination</keyword>
<dbReference type="PANTHER" id="PTHR10492">
    <property type="match status" value="1"/>
</dbReference>
<dbReference type="EMBL" id="JAGYWB010000011">
    <property type="protein sequence ID" value="KAI0503732.1"/>
    <property type="molecule type" value="Genomic_DNA"/>
</dbReference>
<dbReference type="Pfam" id="PF05970">
    <property type="entry name" value="PIF1"/>
    <property type="match status" value="1"/>
</dbReference>
<dbReference type="InterPro" id="IPR010285">
    <property type="entry name" value="DNA_helicase_pif1-like_DEAD"/>
</dbReference>
<dbReference type="GO" id="GO:0006281">
    <property type="term" value="P:DNA repair"/>
    <property type="evidence" value="ECO:0007669"/>
    <property type="project" value="UniProtKB-KW"/>
</dbReference>
<comment type="caution">
    <text evidence="3">The sequence shown here is derived from an EMBL/GenBank/DDBJ whole genome shotgun (WGS) entry which is preliminary data.</text>
</comment>
<evidence type="ECO:0000256" key="1">
    <source>
        <dbReference type="RuleBase" id="RU363044"/>
    </source>
</evidence>
<evidence type="ECO:0000313" key="4">
    <source>
        <dbReference type="Proteomes" id="UP000829196"/>
    </source>
</evidence>
<organism evidence="3 4">
    <name type="scientific">Dendrobium nobile</name>
    <name type="common">Orchid</name>
    <dbReference type="NCBI Taxonomy" id="94219"/>
    <lineage>
        <taxon>Eukaryota</taxon>
        <taxon>Viridiplantae</taxon>
        <taxon>Streptophyta</taxon>
        <taxon>Embryophyta</taxon>
        <taxon>Tracheophyta</taxon>
        <taxon>Spermatophyta</taxon>
        <taxon>Magnoliopsida</taxon>
        <taxon>Liliopsida</taxon>
        <taxon>Asparagales</taxon>
        <taxon>Orchidaceae</taxon>
        <taxon>Epidendroideae</taxon>
        <taxon>Malaxideae</taxon>
        <taxon>Dendrobiinae</taxon>
        <taxon>Dendrobium</taxon>
    </lineage>
</organism>
<evidence type="ECO:0000259" key="2">
    <source>
        <dbReference type="Pfam" id="PF05970"/>
    </source>
</evidence>
<keyword evidence="1" id="KW-0227">DNA damage</keyword>
<comment type="similarity">
    <text evidence="1">Belongs to the helicase family.</text>
</comment>
<dbReference type="Gene3D" id="3.40.50.300">
    <property type="entry name" value="P-loop containing nucleotide triphosphate hydrolases"/>
    <property type="match status" value="1"/>
</dbReference>
<protein>
    <recommendedName>
        <fullName evidence="1">ATP-dependent DNA helicase</fullName>
        <ecNumber evidence="1">5.6.2.3</ecNumber>
    </recommendedName>
</protein>
<keyword evidence="1" id="KW-0378">Hydrolase</keyword>
<accession>A0A8T3B3S3</accession>
<dbReference type="PANTHER" id="PTHR10492:SF94">
    <property type="entry name" value="ATP-DEPENDENT DNA HELICASE"/>
    <property type="match status" value="1"/>
</dbReference>
<evidence type="ECO:0000313" key="3">
    <source>
        <dbReference type="EMBL" id="KAI0503732.1"/>
    </source>
</evidence>
<keyword evidence="1" id="KW-0347">Helicase</keyword>
<keyword evidence="1" id="KW-0067">ATP-binding</keyword>
<dbReference type="GO" id="GO:0043139">
    <property type="term" value="F:5'-3' DNA helicase activity"/>
    <property type="evidence" value="ECO:0007669"/>
    <property type="project" value="UniProtKB-EC"/>
</dbReference>
<sequence>MSNALRQLFAIILIYYEPTNVLQLWNEYYMDLSHDYQIINDISYDACVSKTLLDINLFLEGMGKFIGDFDLPELPHVQEIFTDINYELNKREISEERSVITSVEDINIIHTLNSNQKNAFEEIINRVNQKCNDMFFIDGPEGTDKTYLYRVILSTLKSDCHIAIATATSGVAASILPGCRTTHSRFKIPINSTETTLCAITKQSGLAQLLKQSSIIIWDEAPMVKRTAIKTLNRTMKDIMNSSISFGGKVIVFGCDFRQVLSVVRRASRSETISYSMVKSYLWQEMEVFKLKENMRARTDHLFSDFILRIGNGDEEESEDGFVHIPNEMVIEYLYNEDSEDSEDFLICNIFPSLRENFSSSEYIMERSILATKNEFVDKLNQKLINIFPGDEFTYFSFDSVTDNCYNLIKLNF</sequence>
<dbReference type="SUPFAM" id="SSF52540">
    <property type="entry name" value="P-loop containing nucleoside triphosphate hydrolases"/>
    <property type="match status" value="2"/>
</dbReference>
<comment type="catalytic activity">
    <reaction evidence="1">
        <text>ATP + H2O = ADP + phosphate + H(+)</text>
        <dbReference type="Rhea" id="RHEA:13065"/>
        <dbReference type="ChEBI" id="CHEBI:15377"/>
        <dbReference type="ChEBI" id="CHEBI:15378"/>
        <dbReference type="ChEBI" id="CHEBI:30616"/>
        <dbReference type="ChEBI" id="CHEBI:43474"/>
        <dbReference type="ChEBI" id="CHEBI:456216"/>
        <dbReference type="EC" id="5.6.2.3"/>
    </reaction>
</comment>
<gene>
    <name evidence="3" type="ORF">KFK09_014671</name>
</gene>
<dbReference type="GO" id="GO:0005524">
    <property type="term" value="F:ATP binding"/>
    <property type="evidence" value="ECO:0007669"/>
    <property type="project" value="UniProtKB-KW"/>
</dbReference>
<dbReference type="InterPro" id="IPR027417">
    <property type="entry name" value="P-loop_NTPase"/>
</dbReference>
<dbReference type="SMR" id="A0A8T3B3S3"/>
<comment type="cofactor">
    <cofactor evidence="1">
        <name>Mg(2+)</name>
        <dbReference type="ChEBI" id="CHEBI:18420"/>
    </cofactor>
</comment>
<dbReference type="GO" id="GO:0006310">
    <property type="term" value="P:DNA recombination"/>
    <property type="evidence" value="ECO:0007669"/>
    <property type="project" value="UniProtKB-KW"/>
</dbReference>
<keyword evidence="4" id="KW-1185">Reference proteome</keyword>
<dbReference type="GO" id="GO:0000723">
    <property type="term" value="P:telomere maintenance"/>
    <property type="evidence" value="ECO:0007669"/>
    <property type="project" value="InterPro"/>
</dbReference>
<dbReference type="EC" id="5.6.2.3" evidence="1"/>
<reference evidence="3" key="1">
    <citation type="journal article" date="2022" name="Front. Genet.">
        <title>Chromosome-Scale Assembly of the Dendrobium nobile Genome Provides Insights Into the Molecular Mechanism of the Biosynthesis of the Medicinal Active Ingredient of Dendrobium.</title>
        <authorList>
            <person name="Xu Q."/>
            <person name="Niu S.-C."/>
            <person name="Li K.-L."/>
            <person name="Zheng P.-J."/>
            <person name="Zhang X.-J."/>
            <person name="Jia Y."/>
            <person name="Liu Y."/>
            <person name="Niu Y.-X."/>
            <person name="Yu L.-H."/>
            <person name="Chen D.-F."/>
            <person name="Zhang G.-Q."/>
        </authorList>
    </citation>
    <scope>NUCLEOTIDE SEQUENCE</scope>
    <source>
        <tissue evidence="3">Leaf</tissue>
    </source>
</reference>
<dbReference type="OrthoDB" id="683365at2759"/>
<keyword evidence="1" id="KW-0234">DNA repair</keyword>
<dbReference type="Proteomes" id="UP000829196">
    <property type="component" value="Unassembled WGS sequence"/>
</dbReference>
<proteinExistence type="inferred from homology"/>
<dbReference type="AlphaFoldDB" id="A0A8T3B3S3"/>